<dbReference type="GO" id="GO:0016787">
    <property type="term" value="F:hydrolase activity"/>
    <property type="evidence" value="ECO:0007669"/>
    <property type="project" value="InterPro"/>
</dbReference>
<organism evidence="2 3">
    <name type="scientific">Pontibacterium sinense</name>
    <dbReference type="NCBI Taxonomy" id="2781979"/>
    <lineage>
        <taxon>Bacteria</taxon>
        <taxon>Pseudomonadati</taxon>
        <taxon>Pseudomonadota</taxon>
        <taxon>Gammaproteobacteria</taxon>
        <taxon>Oceanospirillales</taxon>
        <taxon>Oceanospirillaceae</taxon>
        <taxon>Pontibacterium</taxon>
    </lineage>
</organism>
<evidence type="ECO:0000259" key="1">
    <source>
        <dbReference type="Pfam" id="PF04909"/>
    </source>
</evidence>
<dbReference type="PANTHER" id="PTHR35563:SF2">
    <property type="entry name" value="BARREL METAL-DEPENDENT HYDROLASE, PUTATIVE (AFU_ORTHOLOGUE AFUA_1G16240)-RELATED"/>
    <property type="match status" value="1"/>
</dbReference>
<dbReference type="AlphaFoldDB" id="A0A8J7K804"/>
<reference evidence="2" key="1">
    <citation type="submission" date="2020-10" db="EMBL/GenBank/DDBJ databases">
        <title>Bacterium isolated from coastal waters sediment.</title>
        <authorList>
            <person name="Chen R.-J."/>
            <person name="Lu D.-C."/>
            <person name="Zhu K.-L."/>
            <person name="Du Z.-J."/>
        </authorList>
    </citation>
    <scope>NUCLEOTIDE SEQUENCE</scope>
    <source>
        <strain evidence="2">N1Y112</strain>
    </source>
</reference>
<accession>A0A8J7K804</accession>
<name>A0A8J7K804_9GAMM</name>
<dbReference type="Gene3D" id="3.20.20.140">
    <property type="entry name" value="Metal-dependent hydrolases"/>
    <property type="match status" value="1"/>
</dbReference>
<proteinExistence type="predicted"/>
<dbReference type="EMBL" id="JADEYS010000020">
    <property type="protein sequence ID" value="MBE9398936.1"/>
    <property type="molecule type" value="Genomic_DNA"/>
</dbReference>
<dbReference type="PANTHER" id="PTHR35563">
    <property type="entry name" value="BARREL METAL-DEPENDENT HYDROLASE, PUTATIVE (AFU_ORTHOLOGUE AFUA_1G16240)-RELATED"/>
    <property type="match status" value="1"/>
</dbReference>
<dbReference type="InterPro" id="IPR032466">
    <property type="entry name" value="Metal_Hydrolase"/>
</dbReference>
<sequence>MLTTPQESAPLCEAADPDVRPSGIVLPANACDCHAHVFGPVEKYPYVDHRTYTPPDASFADYQKMLSTLGLERGVIVQPSVLGTDNRATLDAVAAGGDQYRAVVVVNEDVSAQELQVMYDAGARGARVNLLFRSNFQVDNLRTLAKKLADANMHLQLLIDVSQFSDLKTTLADLPVDLVFDHMGHMPTTESQNHPGFQDLLALVSEGKAWAKLSGSYRFTQESAAPYQDVTAVAQSLINANPERMVWASDWPHPHIPVAMPNDGDLLDMLSLWAPNAPVRNRILVDNPTQLYGF</sequence>
<gene>
    <name evidence="2" type="ORF">IOQ59_16880</name>
</gene>
<dbReference type="InterPro" id="IPR006680">
    <property type="entry name" value="Amidohydro-rel"/>
</dbReference>
<keyword evidence="3" id="KW-1185">Reference proteome</keyword>
<dbReference type="Proteomes" id="UP000640333">
    <property type="component" value="Unassembled WGS sequence"/>
</dbReference>
<dbReference type="InterPro" id="IPR052358">
    <property type="entry name" value="Aro_Compnd_Degr_Hydrolases"/>
</dbReference>
<dbReference type="RefSeq" id="WP_193954632.1">
    <property type="nucleotide sequence ID" value="NZ_JADEYS010000020.1"/>
</dbReference>
<dbReference type="Pfam" id="PF04909">
    <property type="entry name" value="Amidohydro_2"/>
    <property type="match status" value="1"/>
</dbReference>
<protein>
    <submittedName>
        <fullName evidence="2">Amidohydrolase family protein</fullName>
    </submittedName>
</protein>
<comment type="caution">
    <text evidence="2">The sequence shown here is derived from an EMBL/GenBank/DDBJ whole genome shotgun (WGS) entry which is preliminary data.</text>
</comment>
<evidence type="ECO:0000313" key="2">
    <source>
        <dbReference type="EMBL" id="MBE9398936.1"/>
    </source>
</evidence>
<evidence type="ECO:0000313" key="3">
    <source>
        <dbReference type="Proteomes" id="UP000640333"/>
    </source>
</evidence>
<dbReference type="SUPFAM" id="SSF51556">
    <property type="entry name" value="Metallo-dependent hydrolases"/>
    <property type="match status" value="1"/>
</dbReference>
<feature type="domain" description="Amidohydrolase-related" evidence="1">
    <location>
        <begin position="31"/>
        <end position="294"/>
    </location>
</feature>